<evidence type="ECO:0000313" key="2">
    <source>
        <dbReference type="EMBL" id="ADB61997.1"/>
    </source>
</evidence>
<feature type="region of interest" description="Disordered" evidence="1">
    <location>
        <begin position="63"/>
        <end position="131"/>
    </location>
</feature>
<dbReference type="Proteomes" id="UP000001903">
    <property type="component" value="Chromosome"/>
</dbReference>
<sequence>MSTDTTAPGERTTCEECGLPYYVDNGACPYCGSASGDESPRSNARSASRSRATCDECRLPYYADENDDCPYCETAATDDRSRSVEPASEPEPEPRAREGPPTTAEASESTDAEPSLLERISSRVQTVLRGR</sequence>
<dbReference type="GeneID" id="58789253"/>
<dbReference type="AlphaFoldDB" id="D2RZ29"/>
<gene>
    <name evidence="2" type="ordered locus">Htur_3132</name>
</gene>
<accession>D2RZ29</accession>
<organism evidence="2 3">
    <name type="scientific">Haloterrigena turkmenica (strain ATCC 51198 / DSM 5511 / JCM 9101 / NCIMB 13204 / VKM B-1734 / 4k)</name>
    <name type="common">Halococcus turkmenicus</name>
    <dbReference type="NCBI Taxonomy" id="543526"/>
    <lineage>
        <taxon>Archaea</taxon>
        <taxon>Methanobacteriati</taxon>
        <taxon>Methanobacteriota</taxon>
        <taxon>Stenosarchaea group</taxon>
        <taxon>Halobacteria</taxon>
        <taxon>Halobacteriales</taxon>
        <taxon>Natrialbaceae</taxon>
        <taxon>Haloterrigena</taxon>
    </lineage>
</organism>
<reference evidence="2 3" key="1">
    <citation type="journal article" date="2010" name="Stand. Genomic Sci.">
        <title>Complete genome sequence of Haloterrigena turkmenica type strain (4k).</title>
        <authorList>
            <person name="Saunders E."/>
            <person name="Tindall B.J."/>
            <person name="Fahnrich R."/>
            <person name="Lapidus A."/>
            <person name="Copeland A."/>
            <person name="Del Rio T.G."/>
            <person name="Lucas S."/>
            <person name="Chen F."/>
            <person name="Tice H."/>
            <person name="Cheng J.F."/>
            <person name="Han C."/>
            <person name="Detter J.C."/>
            <person name="Bruce D."/>
            <person name="Goodwin L."/>
            <person name="Chain P."/>
            <person name="Pitluck S."/>
            <person name="Pati A."/>
            <person name="Ivanova N."/>
            <person name="Mavromatis K."/>
            <person name="Chen A."/>
            <person name="Palaniappan K."/>
            <person name="Land M."/>
            <person name="Hauser L."/>
            <person name="Chang Y.J."/>
            <person name="Jeffries C.D."/>
            <person name="Brettin T."/>
            <person name="Rohde M."/>
            <person name="Goker M."/>
            <person name="Bristow J."/>
            <person name="Eisen J.A."/>
            <person name="Markowitz V."/>
            <person name="Hugenholtz P."/>
            <person name="Klenk H.P."/>
            <person name="Kyrpides N.C."/>
        </authorList>
    </citation>
    <scope>NUCLEOTIDE SEQUENCE [LARGE SCALE GENOMIC DNA]</scope>
    <source>
        <strain evidence="3">ATCC 51198 / DSM 5511 / JCM 9101 / NCIMB 13204 / VKM B-1734 / 4k</strain>
    </source>
</reference>
<dbReference type="RefSeq" id="WP_012944257.1">
    <property type="nucleotide sequence ID" value="NC_013743.1"/>
</dbReference>
<dbReference type="HOGENOM" id="CLU_1922741_0_0_2"/>
<proteinExistence type="predicted"/>
<dbReference type="KEGG" id="htu:Htur_3132"/>
<evidence type="ECO:0000256" key="1">
    <source>
        <dbReference type="SAM" id="MobiDB-lite"/>
    </source>
</evidence>
<dbReference type="EMBL" id="CP001860">
    <property type="protein sequence ID" value="ADB61997.1"/>
    <property type="molecule type" value="Genomic_DNA"/>
</dbReference>
<keyword evidence="3" id="KW-1185">Reference proteome</keyword>
<evidence type="ECO:0000313" key="3">
    <source>
        <dbReference type="Proteomes" id="UP000001903"/>
    </source>
</evidence>
<dbReference type="OrthoDB" id="206260at2157"/>
<protein>
    <submittedName>
        <fullName evidence="2">Uncharacterized protein</fullName>
    </submittedName>
</protein>
<name>D2RZ29_HALTV</name>